<organism evidence="1 2">
    <name type="scientific">Symbiodinium natans</name>
    <dbReference type="NCBI Taxonomy" id="878477"/>
    <lineage>
        <taxon>Eukaryota</taxon>
        <taxon>Sar</taxon>
        <taxon>Alveolata</taxon>
        <taxon>Dinophyceae</taxon>
        <taxon>Suessiales</taxon>
        <taxon>Symbiodiniaceae</taxon>
        <taxon>Symbiodinium</taxon>
    </lineage>
</organism>
<dbReference type="EMBL" id="CAJNDS010002119">
    <property type="protein sequence ID" value="CAE7337670.1"/>
    <property type="molecule type" value="Genomic_DNA"/>
</dbReference>
<reference evidence="1" key="1">
    <citation type="submission" date="2021-02" db="EMBL/GenBank/DDBJ databases">
        <authorList>
            <person name="Dougan E. K."/>
            <person name="Rhodes N."/>
            <person name="Thang M."/>
            <person name="Chan C."/>
        </authorList>
    </citation>
    <scope>NUCLEOTIDE SEQUENCE</scope>
</reference>
<sequence>MLLGGAEAEAVLKHGAGRHSPCEAILEVTGARSSRCTWRWSQSWTAQWDPVSGTTWHHLGFCPDCAASVGELGDEPQEEVVAPRLSLWCGSMHRYGAWLVSMRSFGVYTRRA</sequence>
<gene>
    <name evidence="1" type="ORF">SNAT2548_LOCUS17674</name>
</gene>
<protein>
    <submittedName>
        <fullName evidence="1">Uncharacterized protein</fullName>
    </submittedName>
</protein>
<keyword evidence="2" id="KW-1185">Reference proteome</keyword>
<name>A0A812PKP5_9DINO</name>
<evidence type="ECO:0000313" key="1">
    <source>
        <dbReference type="EMBL" id="CAE7337670.1"/>
    </source>
</evidence>
<dbReference type="AlphaFoldDB" id="A0A812PKP5"/>
<proteinExistence type="predicted"/>
<evidence type="ECO:0000313" key="2">
    <source>
        <dbReference type="Proteomes" id="UP000604046"/>
    </source>
</evidence>
<comment type="caution">
    <text evidence="1">The sequence shown here is derived from an EMBL/GenBank/DDBJ whole genome shotgun (WGS) entry which is preliminary data.</text>
</comment>
<accession>A0A812PKP5</accession>
<dbReference type="Proteomes" id="UP000604046">
    <property type="component" value="Unassembled WGS sequence"/>
</dbReference>